<dbReference type="GO" id="GO:0003700">
    <property type="term" value="F:DNA-binding transcription factor activity"/>
    <property type="evidence" value="ECO:0007669"/>
    <property type="project" value="TreeGrafter"/>
</dbReference>
<evidence type="ECO:0000256" key="5">
    <source>
        <dbReference type="SAM" id="MobiDB-lite"/>
    </source>
</evidence>
<evidence type="ECO:0000259" key="6">
    <source>
        <dbReference type="PROSITE" id="PS50977"/>
    </source>
</evidence>
<dbReference type="GO" id="GO:0000976">
    <property type="term" value="F:transcription cis-regulatory region binding"/>
    <property type="evidence" value="ECO:0007669"/>
    <property type="project" value="TreeGrafter"/>
</dbReference>
<dbReference type="EMBL" id="BJMM01000030">
    <property type="protein sequence ID" value="GEB52392.1"/>
    <property type="molecule type" value="Genomic_DNA"/>
</dbReference>
<dbReference type="Pfam" id="PF02909">
    <property type="entry name" value="TetR_C_1"/>
    <property type="match status" value="1"/>
</dbReference>
<dbReference type="Gene3D" id="1.10.357.10">
    <property type="entry name" value="Tetracycline Repressor, domain 2"/>
    <property type="match status" value="1"/>
</dbReference>
<dbReference type="InterPro" id="IPR036271">
    <property type="entry name" value="Tet_transcr_reg_TetR-rel_C_sf"/>
</dbReference>
<accession>A0A4Y3R4B4</accession>
<dbReference type="OrthoDB" id="2570341at2"/>
<keyword evidence="3" id="KW-0804">Transcription</keyword>
<feature type="compositionally biased region" description="Gly residues" evidence="5">
    <location>
        <begin position="1"/>
        <end position="10"/>
    </location>
</feature>
<keyword evidence="2 4" id="KW-0238">DNA-binding</keyword>
<reference evidence="7 8" key="1">
    <citation type="submission" date="2019-06" db="EMBL/GenBank/DDBJ databases">
        <title>Whole genome shotgun sequence of Streptomyces cacaoi subsp. cacaoi NBRC 12748.</title>
        <authorList>
            <person name="Hosoyama A."/>
            <person name="Uohara A."/>
            <person name="Ohji S."/>
            <person name="Ichikawa N."/>
        </authorList>
    </citation>
    <scope>NUCLEOTIDE SEQUENCE [LARGE SCALE GENOMIC DNA]</scope>
    <source>
        <strain evidence="7 8">NBRC 12748</strain>
    </source>
</reference>
<evidence type="ECO:0000313" key="7">
    <source>
        <dbReference type="EMBL" id="GEB52392.1"/>
    </source>
</evidence>
<feature type="DNA-binding region" description="H-T-H motif" evidence="4">
    <location>
        <begin position="59"/>
        <end position="78"/>
    </location>
</feature>
<dbReference type="SUPFAM" id="SSF48498">
    <property type="entry name" value="Tetracyclin repressor-like, C-terminal domain"/>
    <property type="match status" value="1"/>
</dbReference>
<evidence type="ECO:0000256" key="2">
    <source>
        <dbReference type="ARBA" id="ARBA00023125"/>
    </source>
</evidence>
<dbReference type="SUPFAM" id="SSF46689">
    <property type="entry name" value="Homeodomain-like"/>
    <property type="match status" value="1"/>
</dbReference>
<dbReference type="AlphaFoldDB" id="A0A4Y3R4B4"/>
<dbReference type="Gene3D" id="1.10.10.60">
    <property type="entry name" value="Homeodomain-like"/>
    <property type="match status" value="1"/>
</dbReference>
<protein>
    <submittedName>
        <fullName evidence="7">TetR family transcriptional regulator</fullName>
    </submittedName>
</protein>
<feature type="domain" description="HTH tetR-type" evidence="6">
    <location>
        <begin position="36"/>
        <end position="96"/>
    </location>
</feature>
<comment type="caution">
    <text evidence="7">The sequence shown here is derived from an EMBL/GenBank/DDBJ whole genome shotgun (WGS) entry which is preliminary data.</text>
</comment>
<dbReference type="PANTHER" id="PTHR30055">
    <property type="entry name" value="HTH-TYPE TRANSCRIPTIONAL REGULATOR RUTR"/>
    <property type="match status" value="1"/>
</dbReference>
<name>A0A4Y3R4B4_STRCI</name>
<proteinExistence type="predicted"/>
<feature type="region of interest" description="Disordered" evidence="5">
    <location>
        <begin position="1"/>
        <end position="32"/>
    </location>
</feature>
<evidence type="ECO:0000256" key="1">
    <source>
        <dbReference type="ARBA" id="ARBA00023015"/>
    </source>
</evidence>
<dbReference type="InterPro" id="IPR050109">
    <property type="entry name" value="HTH-type_TetR-like_transc_reg"/>
</dbReference>
<dbReference type="RefSeq" id="WP_086815830.1">
    <property type="nucleotide sequence ID" value="NZ_BJMM01000030.1"/>
</dbReference>
<dbReference type="InterPro" id="IPR004111">
    <property type="entry name" value="Repressor_TetR_C"/>
</dbReference>
<evidence type="ECO:0000256" key="4">
    <source>
        <dbReference type="PROSITE-ProRule" id="PRU00335"/>
    </source>
</evidence>
<dbReference type="PRINTS" id="PR00455">
    <property type="entry name" value="HTHTETR"/>
</dbReference>
<dbReference type="InterPro" id="IPR009057">
    <property type="entry name" value="Homeodomain-like_sf"/>
</dbReference>
<dbReference type="Proteomes" id="UP000319210">
    <property type="component" value="Unassembled WGS sequence"/>
</dbReference>
<keyword evidence="8" id="KW-1185">Reference proteome</keyword>
<gene>
    <name evidence="7" type="ORF">SCA03_49430</name>
</gene>
<evidence type="ECO:0000313" key="8">
    <source>
        <dbReference type="Proteomes" id="UP000319210"/>
    </source>
</evidence>
<dbReference type="Pfam" id="PF00440">
    <property type="entry name" value="TetR_N"/>
    <property type="match status" value="1"/>
</dbReference>
<keyword evidence="1" id="KW-0805">Transcription regulation</keyword>
<evidence type="ECO:0000256" key="3">
    <source>
        <dbReference type="ARBA" id="ARBA00023163"/>
    </source>
</evidence>
<sequence>MARKASGGGDPQRTLRLLWGPSPRTAGGAVRGRRPRIGVPRIVDAAVALADEEGLEATTMSAVARRLGVGTMSLYTHVPGKAELLDLMVDAVWRELELPPAHEPHAEGWRGLVALYARRTLAVHRAHPWLREISTVRPPLGPGLLARQEYLLAVLATAGLDASRAAVAADALATFVDATAAAEAEHAHAARVSGQPEGDWWQARQEFWDEHFDPGRYPAITRAWKAGGLHRGAAETAVDAREFGLRVLLDGIEAAAASSPER</sequence>
<dbReference type="InterPro" id="IPR001647">
    <property type="entry name" value="HTH_TetR"/>
</dbReference>
<dbReference type="GO" id="GO:0045892">
    <property type="term" value="P:negative regulation of DNA-templated transcription"/>
    <property type="evidence" value="ECO:0007669"/>
    <property type="project" value="InterPro"/>
</dbReference>
<dbReference type="PROSITE" id="PS50977">
    <property type="entry name" value="HTH_TETR_2"/>
    <property type="match status" value="1"/>
</dbReference>
<dbReference type="PANTHER" id="PTHR30055:SF151">
    <property type="entry name" value="TRANSCRIPTIONAL REGULATORY PROTEIN"/>
    <property type="match status" value="1"/>
</dbReference>
<organism evidence="7 8">
    <name type="scientific">Streptomyces cacaoi</name>
    <dbReference type="NCBI Taxonomy" id="1898"/>
    <lineage>
        <taxon>Bacteria</taxon>
        <taxon>Bacillati</taxon>
        <taxon>Actinomycetota</taxon>
        <taxon>Actinomycetes</taxon>
        <taxon>Kitasatosporales</taxon>
        <taxon>Streptomycetaceae</taxon>
        <taxon>Streptomyces</taxon>
    </lineage>
</organism>